<evidence type="ECO:0000313" key="3">
    <source>
        <dbReference type="EMBL" id="MFC6674209.1"/>
    </source>
</evidence>
<dbReference type="PIRSF" id="PIRSF017082">
    <property type="entry name" value="YflP"/>
    <property type="match status" value="1"/>
</dbReference>
<dbReference type="EMBL" id="JBHSWE010000002">
    <property type="protein sequence ID" value="MFC6674209.1"/>
    <property type="molecule type" value="Genomic_DNA"/>
</dbReference>
<name>A0ABW2A9R3_9GAMM</name>
<dbReference type="Pfam" id="PF03401">
    <property type="entry name" value="TctC"/>
    <property type="match status" value="1"/>
</dbReference>
<accession>A0ABW2A9R3</accession>
<dbReference type="PANTHER" id="PTHR42928">
    <property type="entry name" value="TRICARBOXYLATE-BINDING PROTEIN"/>
    <property type="match status" value="1"/>
</dbReference>
<feature type="chain" id="PRO_5045338966" evidence="2">
    <location>
        <begin position="31"/>
        <end position="329"/>
    </location>
</feature>
<evidence type="ECO:0000256" key="1">
    <source>
        <dbReference type="ARBA" id="ARBA00006987"/>
    </source>
</evidence>
<protein>
    <submittedName>
        <fullName evidence="3">Bug family tripartite tricarboxylate transporter substrate binding protein</fullName>
    </submittedName>
</protein>
<dbReference type="InterPro" id="IPR042100">
    <property type="entry name" value="Bug_dom1"/>
</dbReference>
<dbReference type="Gene3D" id="3.40.190.10">
    <property type="entry name" value="Periplasmic binding protein-like II"/>
    <property type="match status" value="1"/>
</dbReference>
<comment type="caution">
    <text evidence="3">The sequence shown here is derived from an EMBL/GenBank/DDBJ whole genome shotgun (WGS) entry which is preliminary data.</text>
</comment>
<dbReference type="RefSeq" id="WP_379913957.1">
    <property type="nucleotide sequence ID" value="NZ_JBHSWE010000002.1"/>
</dbReference>
<reference evidence="4" key="1">
    <citation type="journal article" date="2019" name="Int. J. Syst. Evol. Microbiol.">
        <title>The Global Catalogue of Microorganisms (GCM) 10K type strain sequencing project: providing services to taxonomists for standard genome sequencing and annotation.</title>
        <authorList>
            <consortium name="The Broad Institute Genomics Platform"/>
            <consortium name="The Broad Institute Genome Sequencing Center for Infectious Disease"/>
            <person name="Wu L."/>
            <person name="Ma J."/>
        </authorList>
    </citation>
    <scope>NUCLEOTIDE SEQUENCE [LARGE SCALE GENOMIC DNA]</scope>
    <source>
        <strain evidence="4">NBRC 111756</strain>
    </source>
</reference>
<dbReference type="PANTHER" id="PTHR42928:SF5">
    <property type="entry name" value="BLR1237 PROTEIN"/>
    <property type="match status" value="1"/>
</dbReference>
<organism evidence="3 4">
    <name type="scientific">Marinobacterium aestuariivivens</name>
    <dbReference type="NCBI Taxonomy" id="1698799"/>
    <lineage>
        <taxon>Bacteria</taxon>
        <taxon>Pseudomonadati</taxon>
        <taxon>Pseudomonadota</taxon>
        <taxon>Gammaproteobacteria</taxon>
        <taxon>Oceanospirillales</taxon>
        <taxon>Oceanospirillaceae</taxon>
        <taxon>Marinobacterium</taxon>
    </lineage>
</organism>
<dbReference type="CDD" id="cd07012">
    <property type="entry name" value="PBP2_Bug_TTT"/>
    <property type="match status" value="1"/>
</dbReference>
<evidence type="ECO:0000256" key="2">
    <source>
        <dbReference type="SAM" id="SignalP"/>
    </source>
</evidence>
<dbReference type="SUPFAM" id="SSF53850">
    <property type="entry name" value="Periplasmic binding protein-like II"/>
    <property type="match status" value="1"/>
</dbReference>
<comment type="similarity">
    <text evidence="1">Belongs to the UPF0065 (bug) family.</text>
</comment>
<proteinExistence type="inferred from homology"/>
<feature type="signal peptide" evidence="2">
    <location>
        <begin position="1"/>
        <end position="30"/>
    </location>
</feature>
<dbReference type="Gene3D" id="3.40.190.150">
    <property type="entry name" value="Bordetella uptake gene, domain 1"/>
    <property type="match status" value="1"/>
</dbReference>
<dbReference type="InterPro" id="IPR005064">
    <property type="entry name" value="BUG"/>
</dbReference>
<gene>
    <name evidence="3" type="ORF">ACFQDL_31945</name>
</gene>
<dbReference type="Proteomes" id="UP001596422">
    <property type="component" value="Unassembled WGS sequence"/>
</dbReference>
<keyword evidence="2" id="KW-0732">Signal</keyword>
<keyword evidence="4" id="KW-1185">Reference proteome</keyword>
<evidence type="ECO:0000313" key="4">
    <source>
        <dbReference type="Proteomes" id="UP001596422"/>
    </source>
</evidence>
<sequence>MQNRNNNKLLSTRLFLALLLSMVMAWPAAAEYPDEDIRYVLHVSPGGSTDVLARKLAAGLQERLGVNVIVENRPGGKSAMQMAALTKSEPDGYTIGSVTASHISDFKQSSGRYDIDSVDWIARIVVDPYVIAINSDSPIGSLKELVAYTKQNPGQLKVAGFSNGSGGHVAWEIFAREAGIEAGDIKWIPYDSVKGAVTAVLGAHADVTVSNIGLVRAHVLSNDIRVLGIMADERAELLPDVPTFAEAGYDVDTSWQQFRGLIAPKGMPQELQQKLAADVKQVMETPEFKSYLTSAQMNYGFMTPDQFTLFAQKQGKATNQWLEELGLKK</sequence>